<evidence type="ECO:0000313" key="3">
    <source>
        <dbReference type="Proteomes" id="UP000264215"/>
    </source>
</evidence>
<dbReference type="InterPro" id="IPR041049">
    <property type="entry name" value="DUF5615"/>
</dbReference>
<evidence type="ECO:0000259" key="1">
    <source>
        <dbReference type="Pfam" id="PF18480"/>
    </source>
</evidence>
<protein>
    <recommendedName>
        <fullName evidence="1">DUF5615 domain-containing protein</fullName>
    </recommendedName>
</protein>
<dbReference type="AlphaFoldDB" id="A0A3D3TM85"/>
<name>A0A3D3TM85_9BACT</name>
<dbReference type="EMBL" id="DQBS01000139">
    <property type="protein sequence ID" value="HCO70136.1"/>
    <property type="molecule type" value="Genomic_DNA"/>
</dbReference>
<dbReference type="Proteomes" id="UP000264215">
    <property type="component" value="Unassembled WGS sequence"/>
</dbReference>
<organism evidence="2 3">
    <name type="scientific">Mesotoga infera</name>
    <dbReference type="NCBI Taxonomy" id="1236046"/>
    <lineage>
        <taxon>Bacteria</taxon>
        <taxon>Thermotogati</taxon>
        <taxon>Thermotogota</taxon>
        <taxon>Thermotogae</taxon>
        <taxon>Kosmotogales</taxon>
        <taxon>Kosmotogaceae</taxon>
        <taxon>Mesotoga</taxon>
    </lineage>
</organism>
<proteinExistence type="predicted"/>
<gene>
    <name evidence="2" type="ORF">DIT26_06110</name>
</gene>
<dbReference type="Pfam" id="PF18480">
    <property type="entry name" value="DUF5615"/>
    <property type="match status" value="1"/>
</dbReference>
<sequence length="109" mass="12466">MKEKFKLDENLPEAALELFRKNDFDAANVREEQLADATDEWILMVCGNENRVLVTQDLDFSDITLLSRTEIPGIIIFRLKTQSREAVLEALEKLIPLLKKNSATGKIMM</sequence>
<feature type="domain" description="DUF5615" evidence="1">
    <location>
        <begin position="4"/>
        <end position="107"/>
    </location>
</feature>
<accession>A0A3D3TM85</accession>
<evidence type="ECO:0000313" key="2">
    <source>
        <dbReference type="EMBL" id="HCO70136.1"/>
    </source>
</evidence>
<reference evidence="2 3" key="1">
    <citation type="journal article" date="2018" name="Nat. Biotechnol.">
        <title>A standardized bacterial taxonomy based on genome phylogeny substantially revises the tree of life.</title>
        <authorList>
            <person name="Parks D.H."/>
            <person name="Chuvochina M."/>
            <person name="Waite D.W."/>
            <person name="Rinke C."/>
            <person name="Skarshewski A."/>
            <person name="Chaumeil P.A."/>
            <person name="Hugenholtz P."/>
        </authorList>
    </citation>
    <scope>NUCLEOTIDE SEQUENCE [LARGE SCALE GENOMIC DNA]</scope>
    <source>
        <strain evidence="2">UBA9905</strain>
    </source>
</reference>
<comment type="caution">
    <text evidence="2">The sequence shown here is derived from an EMBL/GenBank/DDBJ whole genome shotgun (WGS) entry which is preliminary data.</text>
</comment>